<feature type="domain" description="NB-ARC" evidence="5">
    <location>
        <begin position="176"/>
        <end position="347"/>
    </location>
</feature>
<keyword evidence="2" id="KW-0547">Nucleotide-binding</keyword>
<keyword evidence="3" id="KW-0611">Plant defense</keyword>
<dbReference type="Gene3D" id="1.20.5.4130">
    <property type="match status" value="1"/>
</dbReference>
<dbReference type="Proteomes" id="UP000288805">
    <property type="component" value="Unassembled WGS sequence"/>
</dbReference>
<gene>
    <name evidence="9" type="primary">RGA4_63</name>
    <name evidence="9" type="ORF">CK203_114930</name>
</gene>
<dbReference type="Gene3D" id="3.40.50.300">
    <property type="entry name" value="P-loop containing nucleotide triphosphate hydrolases"/>
    <property type="match status" value="1"/>
</dbReference>
<accession>A0A438CAE5</accession>
<keyword evidence="1" id="KW-0677">Repeat</keyword>
<dbReference type="Gene3D" id="1.10.10.10">
    <property type="entry name" value="Winged helix-like DNA-binding domain superfamily/Winged helix DNA-binding domain"/>
    <property type="match status" value="1"/>
</dbReference>
<dbReference type="SUPFAM" id="SSF52058">
    <property type="entry name" value="L domain-like"/>
    <property type="match status" value="1"/>
</dbReference>
<evidence type="ECO:0000313" key="10">
    <source>
        <dbReference type="Proteomes" id="UP000288805"/>
    </source>
</evidence>
<dbReference type="EMBL" id="QGNW01002386">
    <property type="protein sequence ID" value="RVW20211.1"/>
    <property type="molecule type" value="Genomic_DNA"/>
</dbReference>
<comment type="caution">
    <text evidence="9">The sequence shown here is derived from an EMBL/GenBank/DDBJ whole genome shotgun (WGS) entry which is preliminary data.</text>
</comment>
<evidence type="ECO:0000259" key="7">
    <source>
        <dbReference type="Pfam" id="PF23559"/>
    </source>
</evidence>
<dbReference type="InterPro" id="IPR041118">
    <property type="entry name" value="Rx_N"/>
</dbReference>
<evidence type="ECO:0000256" key="4">
    <source>
        <dbReference type="ARBA" id="ARBA00022840"/>
    </source>
</evidence>
<dbReference type="GO" id="GO:0005524">
    <property type="term" value="F:ATP binding"/>
    <property type="evidence" value="ECO:0007669"/>
    <property type="project" value="UniProtKB-KW"/>
</dbReference>
<name>A0A438CAE5_VITVI</name>
<evidence type="ECO:0000259" key="6">
    <source>
        <dbReference type="Pfam" id="PF18052"/>
    </source>
</evidence>
<keyword evidence="4" id="KW-0067">ATP-binding</keyword>
<feature type="domain" description="Disease resistance N-terminal" evidence="6">
    <location>
        <begin position="6"/>
        <end position="91"/>
    </location>
</feature>
<dbReference type="Pfam" id="PF23598">
    <property type="entry name" value="LRR_14"/>
    <property type="match status" value="1"/>
</dbReference>
<dbReference type="InterPro" id="IPR036388">
    <property type="entry name" value="WH-like_DNA-bd_sf"/>
</dbReference>
<dbReference type="CDD" id="cd14798">
    <property type="entry name" value="RX-CC_like"/>
    <property type="match status" value="1"/>
</dbReference>
<feature type="domain" description="Disease resistance R13L4/SHOC-2-like LRR" evidence="8">
    <location>
        <begin position="579"/>
        <end position="848"/>
    </location>
</feature>
<dbReference type="FunFam" id="3.40.50.300:FF:001091">
    <property type="entry name" value="Probable disease resistance protein At1g61300"/>
    <property type="match status" value="1"/>
</dbReference>
<dbReference type="Gene3D" id="1.10.8.430">
    <property type="entry name" value="Helical domain of apoptotic protease-activating factors"/>
    <property type="match status" value="1"/>
</dbReference>
<feature type="domain" description="Disease resistance protein winged helix" evidence="7">
    <location>
        <begin position="432"/>
        <end position="503"/>
    </location>
</feature>
<proteinExistence type="predicted"/>
<dbReference type="InterPro" id="IPR055414">
    <property type="entry name" value="LRR_R13L4/SHOC2-like"/>
</dbReference>
<dbReference type="AlphaFoldDB" id="A0A438CAE5"/>
<dbReference type="GO" id="GO:0051707">
    <property type="term" value="P:response to other organism"/>
    <property type="evidence" value="ECO:0007669"/>
    <property type="project" value="UniProtKB-ARBA"/>
</dbReference>
<evidence type="ECO:0000256" key="3">
    <source>
        <dbReference type="ARBA" id="ARBA00022821"/>
    </source>
</evidence>
<dbReference type="Gene3D" id="3.80.10.10">
    <property type="entry name" value="Ribonuclease Inhibitor"/>
    <property type="match status" value="1"/>
</dbReference>
<dbReference type="InterPro" id="IPR027417">
    <property type="entry name" value="P-loop_NTPase"/>
</dbReference>
<dbReference type="FunFam" id="1.10.10.10:FF:000322">
    <property type="entry name" value="Probable disease resistance protein At1g63360"/>
    <property type="match status" value="1"/>
</dbReference>
<dbReference type="InterPro" id="IPR038005">
    <property type="entry name" value="RX-like_CC"/>
</dbReference>
<organism evidence="9 10">
    <name type="scientific">Vitis vinifera</name>
    <name type="common">Grape</name>
    <dbReference type="NCBI Taxonomy" id="29760"/>
    <lineage>
        <taxon>Eukaryota</taxon>
        <taxon>Viridiplantae</taxon>
        <taxon>Streptophyta</taxon>
        <taxon>Embryophyta</taxon>
        <taxon>Tracheophyta</taxon>
        <taxon>Spermatophyta</taxon>
        <taxon>Magnoliopsida</taxon>
        <taxon>eudicotyledons</taxon>
        <taxon>Gunneridae</taxon>
        <taxon>Pentapetalae</taxon>
        <taxon>rosids</taxon>
        <taxon>Vitales</taxon>
        <taxon>Vitaceae</taxon>
        <taxon>Viteae</taxon>
        <taxon>Vitis</taxon>
    </lineage>
</organism>
<dbReference type="InterPro" id="IPR032675">
    <property type="entry name" value="LRR_dom_sf"/>
</dbReference>
<reference evidence="9 10" key="1">
    <citation type="journal article" date="2018" name="PLoS Genet.">
        <title>Population sequencing reveals clonal diversity and ancestral inbreeding in the grapevine cultivar Chardonnay.</title>
        <authorList>
            <person name="Roach M.J."/>
            <person name="Johnson D.L."/>
            <person name="Bohlmann J."/>
            <person name="van Vuuren H.J."/>
            <person name="Jones S.J."/>
            <person name="Pretorius I.S."/>
            <person name="Schmidt S.A."/>
            <person name="Borneman A.R."/>
        </authorList>
    </citation>
    <scope>NUCLEOTIDE SEQUENCE [LARGE SCALE GENOMIC DNA]</scope>
    <source>
        <strain evidence="10">cv. Chardonnay</strain>
        <tissue evidence="9">Leaf</tissue>
    </source>
</reference>
<dbReference type="InterPro" id="IPR002182">
    <property type="entry name" value="NB-ARC"/>
</dbReference>
<dbReference type="PANTHER" id="PTHR36766:SF45">
    <property type="entry name" value="NB-ARC DOMAIN-CONTAINING PROTEIN"/>
    <property type="match status" value="1"/>
</dbReference>
<sequence>MADALVSIVLERLASVLEQQIRQQVTLVVGVESEVDNLKSTLQSIRAVLGDAEKRQFTEELVKVWLERLKDISYQMDDVVDGWSTALLKLQIAAENPGIPKPKISSCLPSPCVCFKQVSLRHDIALQIKDIKKQLNAIANERNQFNFVSSSTIQQPHRRITSSVIDVSQFCGRDADINIIIGKLLGGSCQESSSLYIVSIVGMGGIGKTTLAQLAYNHEKVKSYFHERMWVCVSDPFDPMRISRAILEALQKKSSGFHDLEAVQQKIRTLIADEKFLLVLDDVWTENYELWEQVESSLKGGAPGSRILVTTRNENVSTMMGTTYKHPLGELSKEQCWSLFSNIAFYGRSREKVEELENIGRKIADKCRGLPLAAKVLGSLMRLKDNKEDWESILNNEIWQLDVIEKHLSTPLLLSYYDLSPAVKRCFSYCAVFPKDQIIRKDRLIKLWMANSYLNSRESIEMEKTGGDYFEDLVSRSLFQDFDRDDEGNIISCKMHDIVHDLAQYLTKNECFILEIDDEKEVRMASSFQKARHATLISTPGAGFPSTIHNLKYLHTLSATGMAHLNTAKLPPNLFKHLVCLRALDLSGHRLIMELPRNLGKLIHLRFLNLSNNLIRGELPETICDLYNLQTLILSDLLITLPQGMRKLINLRHLEWEGSRVLMLPKGIGRLTSLRTLTGFPIIGDHFRRDVCKIGELKNLNSLRGGLVISGIAYVKDAEEAGEAELKNKKHLHHLELEDFGRLASAASKGVAEALQPHQNLKSLKISNYDAATEFPSWIAASSLAQLKKLEIVYCAQVTCLPPLGELPLLEILIIKNMKRVKYVGGEFLGSSSTTAFPKLKQLIFYGMKEWEKWEVKEEDEEEEWRSVMPCLHSLITCECPKLESLPERLLQITALQKLHIIDCPTVRGGIDLSKLSHISQVQFIGRSDSIASSSCMHSRECKPDSLRPKECISCWKKSTIMLPRDETNKFFIIPGFSDESMSNYDACVL</sequence>
<evidence type="ECO:0000313" key="9">
    <source>
        <dbReference type="EMBL" id="RVW20211.1"/>
    </source>
</evidence>
<dbReference type="Pfam" id="PF18052">
    <property type="entry name" value="Rx_N"/>
    <property type="match status" value="1"/>
</dbReference>
<evidence type="ECO:0000259" key="5">
    <source>
        <dbReference type="Pfam" id="PF00931"/>
    </source>
</evidence>
<protein>
    <submittedName>
        <fullName evidence="9">Putative disease resistance protein RGA4</fullName>
    </submittedName>
</protein>
<dbReference type="PRINTS" id="PR00364">
    <property type="entry name" value="DISEASERSIST"/>
</dbReference>
<evidence type="ECO:0000256" key="1">
    <source>
        <dbReference type="ARBA" id="ARBA00022737"/>
    </source>
</evidence>
<dbReference type="Pfam" id="PF00931">
    <property type="entry name" value="NB-ARC"/>
    <property type="match status" value="1"/>
</dbReference>
<dbReference type="Pfam" id="PF23559">
    <property type="entry name" value="WHD_DRP"/>
    <property type="match status" value="1"/>
</dbReference>
<dbReference type="PANTHER" id="PTHR36766">
    <property type="entry name" value="PLANT BROAD-SPECTRUM MILDEW RESISTANCE PROTEIN RPW8"/>
    <property type="match status" value="1"/>
</dbReference>
<dbReference type="GO" id="GO:0006952">
    <property type="term" value="P:defense response"/>
    <property type="evidence" value="ECO:0007669"/>
    <property type="project" value="UniProtKB-KW"/>
</dbReference>
<dbReference type="GO" id="GO:0043531">
    <property type="term" value="F:ADP binding"/>
    <property type="evidence" value="ECO:0007669"/>
    <property type="project" value="InterPro"/>
</dbReference>
<evidence type="ECO:0000259" key="8">
    <source>
        <dbReference type="Pfam" id="PF23598"/>
    </source>
</evidence>
<dbReference type="InterPro" id="IPR042197">
    <property type="entry name" value="Apaf_helical"/>
</dbReference>
<dbReference type="InterPro" id="IPR058922">
    <property type="entry name" value="WHD_DRP"/>
</dbReference>
<dbReference type="SUPFAM" id="SSF52540">
    <property type="entry name" value="P-loop containing nucleoside triphosphate hydrolases"/>
    <property type="match status" value="1"/>
</dbReference>
<evidence type="ECO:0000256" key="2">
    <source>
        <dbReference type="ARBA" id="ARBA00022741"/>
    </source>
</evidence>